<dbReference type="AlphaFoldDB" id="A0A3B0RVA6"/>
<evidence type="ECO:0008006" key="2">
    <source>
        <dbReference type="Google" id="ProtNLM"/>
    </source>
</evidence>
<gene>
    <name evidence="1" type="ORF">MNBD_ALPHA04-664</name>
</gene>
<protein>
    <recommendedName>
        <fullName evidence="2">TonB C-terminal domain-containing protein</fullName>
    </recommendedName>
</protein>
<proteinExistence type="predicted"/>
<evidence type="ECO:0000313" key="1">
    <source>
        <dbReference type="EMBL" id="VAV96167.1"/>
    </source>
</evidence>
<reference evidence="1" key="1">
    <citation type="submission" date="2018-06" db="EMBL/GenBank/DDBJ databases">
        <authorList>
            <person name="Zhirakovskaya E."/>
        </authorList>
    </citation>
    <scope>NUCLEOTIDE SEQUENCE</scope>
</reference>
<accession>A0A3B0RVA6</accession>
<dbReference type="EMBL" id="UOEF01000224">
    <property type="protein sequence ID" value="VAV96167.1"/>
    <property type="molecule type" value="Genomic_DNA"/>
</dbReference>
<name>A0A3B0RVA6_9ZZZZ</name>
<organism evidence="1">
    <name type="scientific">hydrothermal vent metagenome</name>
    <dbReference type="NCBI Taxonomy" id="652676"/>
    <lineage>
        <taxon>unclassified sequences</taxon>
        <taxon>metagenomes</taxon>
        <taxon>ecological metagenomes</taxon>
    </lineage>
</organism>
<sequence>MIELFMAGAMAATFMIHDTEIAVPTNIEDLETAQFRKPIYYAQRHGMAAERLAKKANCKMPSAEQWVHARIEAAILVSPRGRLLKVVPVESGCRPLEDYTVKHLSKYASKIAPIPPGGKSKWYRTAMYFRWPE</sequence>